<evidence type="ECO:0000256" key="6">
    <source>
        <dbReference type="RuleBase" id="RU280813"/>
    </source>
</evidence>
<protein>
    <recommendedName>
        <fullName evidence="6">Serpentine receptor class gamma</fullName>
    </recommendedName>
</protein>
<feature type="transmembrane region" description="Helical" evidence="6">
    <location>
        <begin position="203"/>
        <end position="222"/>
    </location>
</feature>
<dbReference type="InterPro" id="IPR000609">
    <property type="entry name" value="7TM_GPCR_serpentine_rcpt_Srg"/>
</dbReference>
<dbReference type="GO" id="GO:0007606">
    <property type="term" value="P:sensory perception of chemical stimulus"/>
    <property type="evidence" value="ECO:0007669"/>
    <property type="project" value="UniProtKB-UniRule"/>
</dbReference>
<feature type="transmembrane region" description="Helical" evidence="6">
    <location>
        <begin position="243"/>
        <end position="266"/>
    </location>
</feature>
<organism evidence="8">
    <name type="scientific">Caenorhabditis remanei</name>
    <name type="common">Caenorhabditis vulgaris</name>
    <dbReference type="NCBI Taxonomy" id="31234"/>
    <lineage>
        <taxon>Eukaryota</taxon>
        <taxon>Metazoa</taxon>
        <taxon>Ecdysozoa</taxon>
        <taxon>Nematoda</taxon>
        <taxon>Chromadorea</taxon>
        <taxon>Rhabditida</taxon>
        <taxon>Rhabditina</taxon>
        <taxon>Rhabditomorpha</taxon>
        <taxon>Rhabditoidea</taxon>
        <taxon>Rhabditidae</taxon>
        <taxon>Peloderinae</taxon>
        <taxon>Caenorhabditis</taxon>
    </lineage>
</organism>
<dbReference type="InterPro" id="IPR051119">
    <property type="entry name" value="Nematode_SR-like"/>
</dbReference>
<dbReference type="AlphaFoldDB" id="E3MVA2"/>
<evidence type="ECO:0000256" key="5">
    <source>
        <dbReference type="ARBA" id="ARBA00023136"/>
    </source>
</evidence>
<feature type="transmembrane region" description="Helical" evidence="6">
    <location>
        <begin position="272"/>
        <end position="294"/>
    </location>
</feature>
<keyword evidence="3 6" id="KW-0812">Transmembrane</keyword>
<name>E3MVA2_CAERE</name>
<accession>E3MVA2</accession>
<evidence type="ECO:0000313" key="8">
    <source>
        <dbReference type="Proteomes" id="UP000008281"/>
    </source>
</evidence>
<evidence type="ECO:0000256" key="4">
    <source>
        <dbReference type="ARBA" id="ARBA00022989"/>
    </source>
</evidence>
<evidence type="ECO:0000313" key="7">
    <source>
        <dbReference type="EMBL" id="EFP10087.1"/>
    </source>
</evidence>
<comment type="similarity">
    <text evidence="2 6">Belongs to the nematode receptor-like protein srg family.</text>
</comment>
<feature type="transmembrane region" description="Helical" evidence="6">
    <location>
        <begin position="157"/>
        <end position="180"/>
    </location>
</feature>
<reference evidence="7" key="1">
    <citation type="submission" date="2007-07" db="EMBL/GenBank/DDBJ databases">
        <title>PCAP assembly of the Caenorhabditis remanei genome.</title>
        <authorList>
            <consortium name="The Caenorhabditis remanei Sequencing Consortium"/>
            <person name="Wilson R.K."/>
        </authorList>
    </citation>
    <scope>NUCLEOTIDE SEQUENCE [LARGE SCALE GENOMIC DNA]</scope>
    <source>
        <strain evidence="7">PB4641</strain>
    </source>
</reference>
<feature type="transmembrane region" description="Helical" evidence="6">
    <location>
        <begin position="35"/>
        <end position="56"/>
    </location>
</feature>
<evidence type="ECO:0000256" key="1">
    <source>
        <dbReference type="ARBA" id="ARBA00004141"/>
    </source>
</evidence>
<sequence length="341" mass="39675">MVFVLNITNDDDLVVFECDSSYDPWIEILKCILQISYLIPGGKSYLNFILLFTIWFKHRDTYLTSPFFVIYSTDCFVSFLMIFCDIISRFIMYVPPLCPILSPYFFGPQIFFKGVMIVVNHSKTCKFIIQSLLVLNRMTCVMFPTSHIKMWMKRMKWLMVLIFVTPAATDWNLVISRVYMQPLFGGFASEYTRKVPWAKQSRFQLFFISVALFFTITCYSYTLHSLITLPHRIITAERTLTIATAYVSIGYVVLAGMQFFFAFFPYLLSNAFFAIALLSYDFLNVGSPVIMIVVTESLRHHVFRSKPAEQENQSHVFTVIKSRRLVSYLRIKTKFSGFSVS</sequence>
<keyword evidence="4 6" id="KW-1133">Transmembrane helix</keyword>
<evidence type="ECO:0000256" key="2">
    <source>
        <dbReference type="ARBA" id="ARBA00005692"/>
    </source>
</evidence>
<comment type="caution">
    <text evidence="6">Lacks conserved residue(s) required for the propagation of feature annotation.</text>
</comment>
<dbReference type="PANTHER" id="PTHR31627:SF12">
    <property type="entry name" value="SERPENTINE RECEPTOR CLASS GAMMA-11-RELATED"/>
    <property type="match status" value="1"/>
</dbReference>
<dbReference type="Pfam" id="PF02118">
    <property type="entry name" value="Srg"/>
    <property type="match status" value="1"/>
</dbReference>
<dbReference type="eggNOG" id="ENOG502TJGA">
    <property type="taxonomic scope" value="Eukaryota"/>
</dbReference>
<feature type="transmembrane region" description="Helical" evidence="6">
    <location>
        <begin position="127"/>
        <end position="145"/>
    </location>
</feature>
<evidence type="ECO:0000256" key="3">
    <source>
        <dbReference type="ARBA" id="ARBA00022692"/>
    </source>
</evidence>
<dbReference type="PANTHER" id="PTHR31627">
    <property type="entry name" value="SERPENTINE RECEPTOR CLASS GAMMA-RELATED"/>
    <property type="match status" value="1"/>
</dbReference>
<dbReference type="Proteomes" id="UP000008281">
    <property type="component" value="Unassembled WGS sequence"/>
</dbReference>
<dbReference type="OrthoDB" id="5853002at2759"/>
<keyword evidence="8" id="KW-1185">Reference proteome</keyword>
<dbReference type="PRINTS" id="PR00698">
    <property type="entry name" value="TMPROTEINSRG"/>
</dbReference>
<dbReference type="HOGENOM" id="CLU_061253_1_0_1"/>
<feature type="transmembrane region" description="Helical" evidence="6">
    <location>
        <begin position="62"/>
        <end position="83"/>
    </location>
</feature>
<dbReference type="EMBL" id="DS268482">
    <property type="protein sequence ID" value="EFP10087.1"/>
    <property type="molecule type" value="Genomic_DNA"/>
</dbReference>
<comment type="subcellular location">
    <subcellularLocation>
        <location evidence="1">Membrane</location>
        <topology evidence="1">Multi-pass membrane protein</topology>
    </subcellularLocation>
</comment>
<feature type="transmembrane region" description="Helical" evidence="6">
    <location>
        <begin position="90"/>
        <end position="107"/>
    </location>
</feature>
<dbReference type="GO" id="GO:0004888">
    <property type="term" value="F:transmembrane signaling receptor activity"/>
    <property type="evidence" value="ECO:0007669"/>
    <property type="project" value="InterPro"/>
</dbReference>
<keyword evidence="5 6" id="KW-0472">Membrane</keyword>
<gene>
    <name evidence="7" type="ORF">CRE_24539</name>
</gene>
<proteinExistence type="inferred from homology"/>
<dbReference type="InParanoid" id="E3MVA2"/>
<dbReference type="GO" id="GO:0016020">
    <property type="term" value="C:membrane"/>
    <property type="evidence" value="ECO:0007669"/>
    <property type="project" value="UniProtKB-SubCell"/>
</dbReference>